<keyword evidence="3" id="KW-1185">Reference proteome</keyword>
<dbReference type="EMBL" id="BEZZ01000432">
    <property type="protein sequence ID" value="GCC32414.1"/>
    <property type="molecule type" value="Genomic_DNA"/>
</dbReference>
<dbReference type="Proteomes" id="UP000287033">
    <property type="component" value="Unassembled WGS sequence"/>
</dbReference>
<feature type="region of interest" description="Disordered" evidence="1">
    <location>
        <begin position="72"/>
        <end position="118"/>
    </location>
</feature>
<name>A0A401SPT6_CHIPU</name>
<protein>
    <submittedName>
        <fullName evidence="2">Uncharacterized protein</fullName>
    </submittedName>
</protein>
<evidence type="ECO:0000256" key="1">
    <source>
        <dbReference type="SAM" id="MobiDB-lite"/>
    </source>
</evidence>
<evidence type="ECO:0000313" key="3">
    <source>
        <dbReference type="Proteomes" id="UP000287033"/>
    </source>
</evidence>
<accession>A0A401SPT6</accession>
<gene>
    <name evidence="2" type="ORF">chiPu_0010875</name>
</gene>
<reference evidence="2 3" key="1">
    <citation type="journal article" date="2018" name="Nat. Ecol. Evol.">
        <title>Shark genomes provide insights into elasmobranch evolution and the origin of vertebrates.</title>
        <authorList>
            <person name="Hara Y"/>
            <person name="Yamaguchi K"/>
            <person name="Onimaru K"/>
            <person name="Kadota M"/>
            <person name="Koyanagi M"/>
            <person name="Keeley SD"/>
            <person name="Tatsumi K"/>
            <person name="Tanaka K"/>
            <person name="Motone F"/>
            <person name="Kageyama Y"/>
            <person name="Nozu R"/>
            <person name="Adachi N"/>
            <person name="Nishimura O"/>
            <person name="Nakagawa R"/>
            <person name="Tanegashima C"/>
            <person name="Kiyatake I"/>
            <person name="Matsumoto R"/>
            <person name="Murakumo K"/>
            <person name="Nishida K"/>
            <person name="Terakita A"/>
            <person name="Kuratani S"/>
            <person name="Sato K"/>
            <person name="Hyodo S Kuraku.S."/>
        </authorList>
    </citation>
    <scope>NUCLEOTIDE SEQUENCE [LARGE SCALE GENOMIC DNA]</scope>
</reference>
<comment type="caution">
    <text evidence="2">The sequence shown here is derived from an EMBL/GenBank/DDBJ whole genome shotgun (WGS) entry which is preliminary data.</text>
</comment>
<organism evidence="2 3">
    <name type="scientific">Chiloscyllium punctatum</name>
    <name type="common">Brownbanded bambooshark</name>
    <name type="synonym">Hemiscyllium punctatum</name>
    <dbReference type="NCBI Taxonomy" id="137246"/>
    <lineage>
        <taxon>Eukaryota</taxon>
        <taxon>Metazoa</taxon>
        <taxon>Chordata</taxon>
        <taxon>Craniata</taxon>
        <taxon>Vertebrata</taxon>
        <taxon>Chondrichthyes</taxon>
        <taxon>Elasmobranchii</taxon>
        <taxon>Galeomorphii</taxon>
        <taxon>Galeoidea</taxon>
        <taxon>Orectolobiformes</taxon>
        <taxon>Hemiscylliidae</taxon>
        <taxon>Chiloscyllium</taxon>
    </lineage>
</organism>
<dbReference type="AlphaFoldDB" id="A0A401SPT6"/>
<evidence type="ECO:0000313" key="2">
    <source>
        <dbReference type="EMBL" id="GCC32414.1"/>
    </source>
</evidence>
<proteinExistence type="predicted"/>
<sequence>MNDVTVLVWLCDARRWANRGLERELRGGPSTITERAGWWESLPTHAPAISCFSQEGDRLLDSDLYSFTAPLTFSSSSSSNNPDWPRTGAETKGGRGTCSQAETHTHTNRRQSSVKAIF</sequence>